<dbReference type="PROSITE" id="PS00463">
    <property type="entry name" value="ZN2_CY6_FUNGAL_1"/>
    <property type="match status" value="1"/>
</dbReference>
<dbReference type="Pfam" id="PF00172">
    <property type="entry name" value="Zn_clus"/>
    <property type="match status" value="1"/>
</dbReference>
<feature type="region of interest" description="Disordered" evidence="2">
    <location>
        <begin position="320"/>
        <end position="375"/>
    </location>
</feature>
<dbReference type="GO" id="GO:0000981">
    <property type="term" value="F:DNA-binding transcription factor activity, RNA polymerase II-specific"/>
    <property type="evidence" value="ECO:0007669"/>
    <property type="project" value="InterPro"/>
</dbReference>
<dbReference type="AlphaFoldDB" id="A0A6G1JCA4"/>
<name>A0A6G1JCA4_9PLEO</name>
<accession>A0A6G1JCA4</accession>
<dbReference type="InterPro" id="IPR036864">
    <property type="entry name" value="Zn2-C6_fun-type_DNA-bd_sf"/>
</dbReference>
<keyword evidence="1" id="KW-0539">Nucleus</keyword>
<feature type="region of interest" description="Disordered" evidence="2">
    <location>
        <begin position="590"/>
        <end position="612"/>
    </location>
</feature>
<feature type="region of interest" description="Disordered" evidence="2">
    <location>
        <begin position="388"/>
        <end position="413"/>
    </location>
</feature>
<dbReference type="SMART" id="SM00066">
    <property type="entry name" value="GAL4"/>
    <property type="match status" value="1"/>
</dbReference>
<protein>
    <recommendedName>
        <fullName evidence="3">Zn(2)-C6 fungal-type domain-containing protein</fullName>
    </recommendedName>
</protein>
<feature type="region of interest" description="Disordered" evidence="2">
    <location>
        <begin position="657"/>
        <end position="676"/>
    </location>
</feature>
<dbReference type="Gene3D" id="4.10.240.10">
    <property type="entry name" value="Zn(2)-C6 fungal-type DNA-binding domain"/>
    <property type="match status" value="1"/>
</dbReference>
<feature type="compositionally biased region" description="Polar residues" evidence="2">
    <location>
        <begin position="481"/>
        <end position="498"/>
    </location>
</feature>
<sequence length="1091" mass="120079">MESGDPDAPNHKRLRLDSGNPVLNGHPPRPPPPAQRHPSHPSHPTSTQASSPPPPRHYPPHSLPPPTYPSPGPSHFAPPQPSPSLPPSDIRHLSDPRNIPSPGHRTHGLPGTPVTLPARNNIPQDSISTYRPPPTPQSTTAPDLLPSRSTSFDAKPHMEPGPWPGNPDHRHGSISNGYSAAMSPPNPNEPPFHTPPLPSGQHYGQPPPGAYTPAPYMGQYVPGPGQMRRKQVRATQACNHCRARKQKCDEARPCQFCRENNFDCQYKDVPPPKQDRSMMALQDGISNISDTLQNFIDTFNVWKQSVESRLATRGSEGIHMGMDHASPGQTFAGRGSIGDGHSSRMPTPNQARSQLRRADSIKTESPTAHHSHVSPVAAYTSTPVDQKSILATPQPPATPADSIDHPLPVESAPRGLLEGLQSDHTTPAHLLLAEWPQMRSFCSGIPELEKLVESGKKISDYPMQFEQDRGLLRVWGVGEGNDSNDGAQGPSSPESNVDSDAPSPGSTKEGIWGYPPVDHSSPSTLGGETPRHYSDLGGLGPDGKPDFRLATLQSLRASYHEHIHCLHPFVNPSKLRKMVADFGAVYSPEAQKSRTRSPAGVPERLNPGIKRKRSGSVLGDSYGLADDLSKGTIERSLRNAIVLLVLALGKVCQHTESLPAPHADRNPTSYGNWGYTRDSPHSANHSFSSDDSDSRPRNIDVLPGMAYFSYATDILGNQQGGNTVAHAQAMLLAALYLSQFARVLESWSWINNACRVCLVLVKADYPKLSRPTDLMTPREPDPPKEVFRLNLVKCVYWTCLQLETDILAEMSTLPPTEVSKYQDDILYPSGVYEKFPDDLHIQDDSDDHILFIYSSLIHLRVVLNGAHNTLYGAKNRKTPRGYNPDSIRDVGSQVEKIVEILKIWRRGLPANLSWSDDDPPSTDINIARLRAKYYGGLYMVLRPVLRIAVKNLEPDPHRKEVPQDPVAENARYMRLIHECIESAIQSTIAFDRIGADPASGYFGFTSKRRGRLILTNIVGTLHAQFGNMIILAAVYKSPLQKYLAQGSMFNRTNLSILFHRTIAILEEVAPNSPILRMDLKILENARRELTL</sequence>
<evidence type="ECO:0000313" key="4">
    <source>
        <dbReference type="EMBL" id="KAF2687795.1"/>
    </source>
</evidence>
<dbReference type="CDD" id="cd12148">
    <property type="entry name" value="fungal_TF_MHR"/>
    <property type="match status" value="1"/>
</dbReference>
<dbReference type="Proteomes" id="UP000799291">
    <property type="component" value="Unassembled WGS sequence"/>
</dbReference>
<feature type="region of interest" description="Disordered" evidence="2">
    <location>
        <begin position="476"/>
        <end position="540"/>
    </location>
</feature>
<proteinExistence type="predicted"/>
<feature type="compositionally biased region" description="Polar residues" evidence="2">
    <location>
        <begin position="344"/>
        <end position="353"/>
    </location>
</feature>
<reference evidence="4" key="1">
    <citation type="journal article" date="2020" name="Stud. Mycol.">
        <title>101 Dothideomycetes genomes: a test case for predicting lifestyles and emergence of pathogens.</title>
        <authorList>
            <person name="Haridas S."/>
            <person name="Albert R."/>
            <person name="Binder M."/>
            <person name="Bloem J."/>
            <person name="Labutti K."/>
            <person name="Salamov A."/>
            <person name="Andreopoulos B."/>
            <person name="Baker S."/>
            <person name="Barry K."/>
            <person name="Bills G."/>
            <person name="Bluhm B."/>
            <person name="Cannon C."/>
            <person name="Castanera R."/>
            <person name="Culley D."/>
            <person name="Daum C."/>
            <person name="Ezra D."/>
            <person name="Gonzalez J."/>
            <person name="Henrissat B."/>
            <person name="Kuo A."/>
            <person name="Liang C."/>
            <person name="Lipzen A."/>
            <person name="Lutzoni F."/>
            <person name="Magnuson J."/>
            <person name="Mondo S."/>
            <person name="Nolan M."/>
            <person name="Ohm R."/>
            <person name="Pangilinan J."/>
            <person name="Park H.-J."/>
            <person name="Ramirez L."/>
            <person name="Alfaro M."/>
            <person name="Sun H."/>
            <person name="Tritt A."/>
            <person name="Yoshinaga Y."/>
            <person name="Zwiers L.-H."/>
            <person name="Turgeon B."/>
            <person name="Goodwin S."/>
            <person name="Spatafora J."/>
            <person name="Crous P."/>
            <person name="Grigoriev I."/>
        </authorList>
    </citation>
    <scope>NUCLEOTIDE SEQUENCE</scope>
    <source>
        <strain evidence="4">CBS 122367</strain>
    </source>
</reference>
<evidence type="ECO:0000259" key="3">
    <source>
        <dbReference type="PROSITE" id="PS50048"/>
    </source>
</evidence>
<organism evidence="4 5">
    <name type="scientific">Lentithecium fluviatile CBS 122367</name>
    <dbReference type="NCBI Taxonomy" id="1168545"/>
    <lineage>
        <taxon>Eukaryota</taxon>
        <taxon>Fungi</taxon>
        <taxon>Dikarya</taxon>
        <taxon>Ascomycota</taxon>
        <taxon>Pezizomycotina</taxon>
        <taxon>Dothideomycetes</taxon>
        <taxon>Pleosporomycetidae</taxon>
        <taxon>Pleosporales</taxon>
        <taxon>Massarineae</taxon>
        <taxon>Lentitheciaceae</taxon>
        <taxon>Lentithecium</taxon>
    </lineage>
</organism>
<feature type="compositionally biased region" description="Pro residues" evidence="2">
    <location>
        <begin position="184"/>
        <end position="198"/>
    </location>
</feature>
<evidence type="ECO:0000313" key="5">
    <source>
        <dbReference type="Proteomes" id="UP000799291"/>
    </source>
</evidence>
<dbReference type="CDD" id="cd00067">
    <property type="entry name" value="GAL4"/>
    <property type="match status" value="1"/>
</dbReference>
<dbReference type="InterPro" id="IPR053181">
    <property type="entry name" value="EcdB-like_regulator"/>
</dbReference>
<feature type="region of interest" description="Disordered" evidence="2">
    <location>
        <begin position="1"/>
        <end position="212"/>
    </location>
</feature>
<dbReference type="PROSITE" id="PS50048">
    <property type="entry name" value="ZN2_CY6_FUNGAL_2"/>
    <property type="match status" value="1"/>
</dbReference>
<dbReference type="PANTHER" id="PTHR47785:SF4">
    <property type="entry name" value="ZN(II)2CYS6 TRANSCRIPTION FACTOR (EUROFUNG)"/>
    <property type="match status" value="1"/>
</dbReference>
<dbReference type="GO" id="GO:0008270">
    <property type="term" value="F:zinc ion binding"/>
    <property type="evidence" value="ECO:0007669"/>
    <property type="project" value="InterPro"/>
</dbReference>
<dbReference type="OrthoDB" id="5244761at2759"/>
<gene>
    <name evidence="4" type="ORF">K458DRAFT_170339</name>
</gene>
<evidence type="ECO:0000256" key="2">
    <source>
        <dbReference type="SAM" id="MobiDB-lite"/>
    </source>
</evidence>
<feature type="compositionally biased region" description="Pro residues" evidence="2">
    <location>
        <begin position="51"/>
        <end position="86"/>
    </location>
</feature>
<evidence type="ECO:0000256" key="1">
    <source>
        <dbReference type="ARBA" id="ARBA00023242"/>
    </source>
</evidence>
<keyword evidence="5" id="KW-1185">Reference proteome</keyword>
<feature type="compositionally biased region" description="Polar residues" evidence="2">
    <location>
        <begin position="137"/>
        <end position="152"/>
    </location>
</feature>
<dbReference type="SUPFAM" id="SSF57701">
    <property type="entry name" value="Zn2/Cys6 DNA-binding domain"/>
    <property type="match status" value="1"/>
</dbReference>
<dbReference type="EMBL" id="MU005574">
    <property type="protein sequence ID" value="KAF2687795.1"/>
    <property type="molecule type" value="Genomic_DNA"/>
</dbReference>
<dbReference type="InterPro" id="IPR001138">
    <property type="entry name" value="Zn2Cys6_DnaBD"/>
</dbReference>
<dbReference type="PANTHER" id="PTHR47785">
    <property type="entry name" value="ZN(II)2CYS6 TRANSCRIPTION FACTOR (EUROFUNG)-RELATED-RELATED"/>
    <property type="match status" value="1"/>
</dbReference>
<feature type="domain" description="Zn(2)-C6 fungal-type" evidence="3">
    <location>
        <begin position="237"/>
        <end position="266"/>
    </location>
</feature>